<feature type="region of interest" description="Disordered" evidence="1">
    <location>
        <begin position="1"/>
        <end position="33"/>
    </location>
</feature>
<dbReference type="Proteomes" id="UP000243499">
    <property type="component" value="Chromosome 8"/>
</dbReference>
<gene>
    <name evidence="3" type="ORF">PAHAL_8G241300</name>
</gene>
<dbReference type="EMBL" id="CM008053">
    <property type="protein sequence ID" value="PVH34535.1"/>
    <property type="molecule type" value="Genomic_DNA"/>
</dbReference>
<evidence type="ECO:0000256" key="1">
    <source>
        <dbReference type="SAM" id="MobiDB-lite"/>
    </source>
</evidence>
<dbReference type="AlphaFoldDB" id="A0A2T8IA38"/>
<evidence type="ECO:0000256" key="2">
    <source>
        <dbReference type="SAM" id="Phobius"/>
    </source>
</evidence>
<keyword evidence="2" id="KW-1133">Transmembrane helix</keyword>
<organism evidence="3">
    <name type="scientific">Panicum hallii</name>
    <dbReference type="NCBI Taxonomy" id="206008"/>
    <lineage>
        <taxon>Eukaryota</taxon>
        <taxon>Viridiplantae</taxon>
        <taxon>Streptophyta</taxon>
        <taxon>Embryophyta</taxon>
        <taxon>Tracheophyta</taxon>
        <taxon>Spermatophyta</taxon>
        <taxon>Magnoliopsida</taxon>
        <taxon>Liliopsida</taxon>
        <taxon>Poales</taxon>
        <taxon>Poaceae</taxon>
        <taxon>PACMAD clade</taxon>
        <taxon>Panicoideae</taxon>
        <taxon>Panicodae</taxon>
        <taxon>Paniceae</taxon>
        <taxon>Panicinae</taxon>
        <taxon>Panicum</taxon>
        <taxon>Panicum sect. Panicum</taxon>
    </lineage>
</organism>
<reference evidence="3" key="1">
    <citation type="submission" date="2018-04" db="EMBL/GenBank/DDBJ databases">
        <title>WGS assembly of Panicum hallii.</title>
        <authorList>
            <person name="Lovell J."/>
            <person name="Jenkins J."/>
            <person name="Lowry D."/>
            <person name="Mamidi S."/>
            <person name="Sreedasyam A."/>
            <person name="Weng X."/>
            <person name="Barry K."/>
            <person name="Bonette J."/>
            <person name="Campitelli B."/>
            <person name="Daum C."/>
            <person name="Gordon S."/>
            <person name="Gould B."/>
            <person name="Lipzen A."/>
            <person name="Macqueen A."/>
            <person name="Palacio-Mejia J."/>
            <person name="Plott C."/>
            <person name="Shakirov E."/>
            <person name="Shu S."/>
            <person name="Yoshinaga Y."/>
            <person name="Zane M."/>
            <person name="Rokhsar D."/>
            <person name="Grimwood J."/>
            <person name="Schmutz J."/>
            <person name="Juenger T."/>
        </authorList>
    </citation>
    <scope>NUCLEOTIDE SEQUENCE [LARGE SCALE GENOMIC DNA]</scope>
    <source>
        <strain evidence="3">FIL2</strain>
    </source>
</reference>
<keyword evidence="2" id="KW-0472">Membrane</keyword>
<protein>
    <submittedName>
        <fullName evidence="3">Uncharacterized protein</fullName>
    </submittedName>
</protein>
<accession>A0A2T8IA38</accession>
<proteinExistence type="predicted"/>
<feature type="transmembrane region" description="Helical" evidence="2">
    <location>
        <begin position="86"/>
        <end position="105"/>
    </location>
</feature>
<feature type="compositionally biased region" description="Basic and acidic residues" evidence="1">
    <location>
        <begin position="1"/>
        <end position="19"/>
    </location>
</feature>
<keyword evidence="2" id="KW-0812">Transmembrane</keyword>
<sequence length="127" mass="13778">MGELCNARESEDSEVKAMGEETGAASAGSRGCSTPAWFHDRRHLPVRSEAAGRPRIARPGGWFRFTVGNCRWVAGNRIAGELPDQWILAFVSAVSVSVLLPCVFFSQLQDMKSKDGPAPVARYPDLG</sequence>
<dbReference type="Gramene" id="PVH34535">
    <property type="protein sequence ID" value="PVH34535"/>
    <property type="gene ID" value="PAHAL_8G241300"/>
</dbReference>
<evidence type="ECO:0000313" key="3">
    <source>
        <dbReference type="EMBL" id="PVH34535.1"/>
    </source>
</evidence>
<name>A0A2T8IA38_9POAL</name>